<dbReference type="Gene3D" id="3.40.50.1000">
    <property type="entry name" value="HAD superfamily/HAD-like"/>
    <property type="match status" value="1"/>
</dbReference>
<dbReference type="PANTHER" id="PTHR43434:SF3">
    <property type="entry name" value="GMP_IMP NUCLEOTIDASE YRFG"/>
    <property type="match status" value="1"/>
</dbReference>
<reference evidence="2" key="1">
    <citation type="submission" date="2017-09" db="EMBL/GenBank/DDBJ databases">
        <title>Depth-based differentiation of microbial function through sediment-hosted aquifers and enrichment of novel symbionts in the deep terrestrial subsurface.</title>
        <authorList>
            <person name="Probst A.J."/>
            <person name="Ladd B."/>
            <person name="Jarett J.K."/>
            <person name="Geller-Mcgrath D.E."/>
            <person name="Sieber C.M."/>
            <person name="Emerson J.B."/>
            <person name="Anantharaman K."/>
            <person name="Thomas B.C."/>
            <person name="Malmstrom R."/>
            <person name="Stieglmeier M."/>
            <person name="Klingl A."/>
            <person name="Woyke T."/>
            <person name="Ryan C.M."/>
            <person name="Banfield J.F."/>
        </authorList>
    </citation>
    <scope>NUCLEOTIDE SEQUENCE [LARGE SCALE GENOMIC DNA]</scope>
</reference>
<organism evidence="1 2">
    <name type="scientific">Candidatus Infernicultor aquiphilus</name>
    <dbReference type="NCBI Taxonomy" id="1805029"/>
    <lineage>
        <taxon>Bacteria</taxon>
        <taxon>Pseudomonadati</taxon>
        <taxon>Atribacterota</taxon>
        <taxon>Candidatus Phoenicimicrobiia</taxon>
        <taxon>Candidatus Pheonicimicrobiales</taxon>
        <taxon>Candidatus Phoenicimicrobiaceae</taxon>
        <taxon>Candidatus Infernicultor</taxon>
    </lineage>
</organism>
<evidence type="ECO:0000313" key="1">
    <source>
        <dbReference type="EMBL" id="PIX35422.1"/>
    </source>
</evidence>
<proteinExistence type="predicted"/>
<dbReference type="InterPro" id="IPR050155">
    <property type="entry name" value="HAD-like_hydrolase_sf"/>
</dbReference>
<protein>
    <recommendedName>
        <fullName evidence="3">HAD family hydrolase</fullName>
    </recommendedName>
</protein>
<dbReference type="SFLD" id="SFLDS00003">
    <property type="entry name" value="Haloacid_Dehalogenase"/>
    <property type="match status" value="1"/>
</dbReference>
<dbReference type="InterPro" id="IPR006439">
    <property type="entry name" value="HAD-SF_hydro_IA"/>
</dbReference>
<dbReference type="PANTHER" id="PTHR43434">
    <property type="entry name" value="PHOSPHOGLYCOLATE PHOSPHATASE"/>
    <property type="match status" value="1"/>
</dbReference>
<dbReference type="InterPro" id="IPR023214">
    <property type="entry name" value="HAD_sf"/>
</dbReference>
<dbReference type="GO" id="GO:0006281">
    <property type="term" value="P:DNA repair"/>
    <property type="evidence" value="ECO:0007669"/>
    <property type="project" value="TreeGrafter"/>
</dbReference>
<dbReference type="NCBIfam" id="TIGR01549">
    <property type="entry name" value="HAD-SF-IA-v1"/>
    <property type="match status" value="1"/>
</dbReference>
<dbReference type="EMBL" id="PFIP01000001">
    <property type="protein sequence ID" value="PIX35422.1"/>
    <property type="molecule type" value="Genomic_DNA"/>
</dbReference>
<dbReference type="InterPro" id="IPR036412">
    <property type="entry name" value="HAD-like_sf"/>
</dbReference>
<dbReference type="GO" id="GO:0005829">
    <property type="term" value="C:cytosol"/>
    <property type="evidence" value="ECO:0007669"/>
    <property type="project" value="TreeGrafter"/>
</dbReference>
<dbReference type="SFLD" id="SFLDG01129">
    <property type="entry name" value="C1.5:_HAD__Beta-PGM__Phosphata"/>
    <property type="match status" value="1"/>
</dbReference>
<dbReference type="GO" id="GO:0008967">
    <property type="term" value="F:phosphoglycolate phosphatase activity"/>
    <property type="evidence" value="ECO:0007669"/>
    <property type="project" value="TreeGrafter"/>
</dbReference>
<comment type="caution">
    <text evidence="1">The sequence shown here is derived from an EMBL/GenBank/DDBJ whole genome shotgun (WGS) entry which is preliminary data.</text>
</comment>
<dbReference type="AlphaFoldDB" id="A0A2M7KBA9"/>
<evidence type="ECO:0008006" key="3">
    <source>
        <dbReference type="Google" id="ProtNLM"/>
    </source>
</evidence>
<sequence>MPGFFIFWILLYNVGGRHKVCPLRLIHYRLNRSVDWRIGRLENWLIGELANWRIGKLINLGNTLKIISFDVDGTLVDLEYNNLVWFKEIPQLVAQKKKIGFEESIKLVQDEYNKLGEHNLNWYDIKYWISYFGLGISYKKILEKYEPQIKIFPDVVPILKELKKDFTLISITTMPREFLVPKMKKLKKYFKYIFSSLSDFKEIKNSEIYLRICQKLKVKPEQVLHIGDHWEFDYLAAKKIGMNVLFLDRTNSKKEEFIINSLQQIKKKIENNGNYISK</sequence>
<gene>
    <name evidence="1" type="ORF">COZ58_00015</name>
</gene>
<dbReference type="Pfam" id="PF00702">
    <property type="entry name" value="Hydrolase"/>
    <property type="match status" value="1"/>
</dbReference>
<accession>A0A2M7KBA9</accession>
<dbReference type="Proteomes" id="UP000231493">
    <property type="component" value="Unassembled WGS sequence"/>
</dbReference>
<dbReference type="SUPFAM" id="SSF56784">
    <property type="entry name" value="HAD-like"/>
    <property type="match status" value="1"/>
</dbReference>
<dbReference type="Gene3D" id="1.10.150.520">
    <property type="match status" value="1"/>
</dbReference>
<name>A0A2M7KBA9_9BACT</name>
<evidence type="ECO:0000313" key="2">
    <source>
        <dbReference type="Proteomes" id="UP000231493"/>
    </source>
</evidence>